<keyword evidence="4 10" id="KW-0812">Transmembrane</keyword>
<dbReference type="GO" id="GO:0016491">
    <property type="term" value="F:oxidoreductase activity"/>
    <property type="evidence" value="ECO:0007669"/>
    <property type="project" value="InterPro"/>
</dbReference>
<comment type="catalytic activity">
    <reaction evidence="9">
        <text>a long-chain fatty aldehyde + 2 NADPH + O2 + H(+) = a long-chain alkane + formate + 2 NADP(+) + H2O</text>
        <dbReference type="Rhea" id="RHEA:21440"/>
        <dbReference type="ChEBI" id="CHEBI:15377"/>
        <dbReference type="ChEBI" id="CHEBI:15378"/>
        <dbReference type="ChEBI" id="CHEBI:15379"/>
        <dbReference type="ChEBI" id="CHEBI:15740"/>
        <dbReference type="ChEBI" id="CHEBI:17176"/>
        <dbReference type="ChEBI" id="CHEBI:57783"/>
        <dbReference type="ChEBI" id="CHEBI:58349"/>
        <dbReference type="ChEBI" id="CHEBI:83563"/>
        <dbReference type="EC" id="4.1.99.5"/>
    </reaction>
</comment>
<evidence type="ECO:0000256" key="9">
    <source>
        <dbReference type="ARBA" id="ARBA00047909"/>
    </source>
</evidence>
<evidence type="ECO:0000313" key="13">
    <source>
        <dbReference type="EMBL" id="CAA7390560.1"/>
    </source>
</evidence>
<accession>A0A7I8K1B9</accession>
<dbReference type="GO" id="GO:0005789">
    <property type="term" value="C:endoplasmic reticulum membrane"/>
    <property type="evidence" value="ECO:0007669"/>
    <property type="project" value="UniProtKB-SubCell"/>
</dbReference>
<evidence type="ECO:0000256" key="8">
    <source>
        <dbReference type="ARBA" id="ARBA00023239"/>
    </source>
</evidence>
<dbReference type="InterPro" id="IPR021940">
    <property type="entry name" value="CER1-like_C"/>
</dbReference>
<feature type="transmembrane region" description="Helical" evidence="10">
    <location>
        <begin position="126"/>
        <end position="145"/>
    </location>
</feature>
<evidence type="ECO:0000256" key="6">
    <source>
        <dbReference type="ARBA" id="ARBA00022989"/>
    </source>
</evidence>
<evidence type="ECO:0000256" key="5">
    <source>
        <dbReference type="ARBA" id="ARBA00022824"/>
    </source>
</evidence>
<name>A0A7I8K1B9_SPIIN</name>
<dbReference type="GO" id="GO:0005506">
    <property type="term" value="F:iron ion binding"/>
    <property type="evidence" value="ECO:0007669"/>
    <property type="project" value="InterPro"/>
</dbReference>
<dbReference type="GO" id="GO:0071771">
    <property type="term" value="F:aldehyde oxygenase (deformylating) activity"/>
    <property type="evidence" value="ECO:0007669"/>
    <property type="project" value="UniProtKB-EC"/>
</dbReference>
<dbReference type="InterPro" id="IPR050307">
    <property type="entry name" value="Sterol_Desaturase_Related"/>
</dbReference>
<feature type="transmembrane region" description="Helical" evidence="10">
    <location>
        <begin position="182"/>
        <end position="211"/>
    </location>
</feature>
<evidence type="ECO:0000256" key="2">
    <source>
        <dbReference type="ARBA" id="ARBA00009324"/>
    </source>
</evidence>
<feature type="transmembrane region" description="Helical" evidence="10">
    <location>
        <begin position="99"/>
        <end position="119"/>
    </location>
</feature>
<evidence type="ECO:0000313" key="14">
    <source>
        <dbReference type="Proteomes" id="UP000663760"/>
    </source>
</evidence>
<sequence length="623" mass="71513">MASNPGLLTQWPWQRFGSFKYLLVVPMAALTIHRAMSSPGEEIDMGSLLIIPMQLLRVVLDLLWISWARFQTARSKHRIVHKSIEFEQVDRERNWDDQILLSTILVYMTNIFVPGASCVPWWDTRGAVLIAVLHAGPVEFLYYWFHRALHHHYLYSRYHSHHHASIVTEPITSVIHPFVEEFVYFLLFMIPLMTTVFTGCASIITVMAYFLYIDFMNNMGHCNFEIVPTWLFRVFPPLKYLMYTPTFHSLHHTQFRTNYCLFMPLYDYLYGTADRTSDELYERTVKGEEETPDVVHLTHPTSLQSVFHLRLGFASLASKPYVSRWYVRLMWPLSCWFLLLARVCGSAFVVERNKLKALCLQTWVIPRFGFQYTLPLERDAINGLIDKTILDADRRGVKVVSLGLLNQGEELNRLGEFYVRKHPKLTVRIVDGSGLAAAAVIHSIPQGTEEVLLRGKLSKVAFLVANALCLRSIRVTTVEREEFEMLKLRLPSGLGSLLVLCKSYTPKVWLVGDGLTEDEQRRAARGTFFIPFSQFPVREVRKDCFYSTTPAMVVPKAFENMHSCENWLPRRVMSACRVAGIVHGLEGRKEHETGDVALDVEDAWRAALSHGFLPLPSPLPAAQ</sequence>
<dbReference type="Pfam" id="PF12076">
    <property type="entry name" value="CER1-like_C"/>
    <property type="match status" value="1"/>
</dbReference>
<feature type="domain" description="Fatty acid hydroxylase" evidence="11">
    <location>
        <begin position="135"/>
        <end position="272"/>
    </location>
</feature>
<protein>
    <recommendedName>
        <fullName evidence="3">aldehyde oxygenase (deformylating)</fullName>
        <ecNumber evidence="3">4.1.99.5</ecNumber>
    </recommendedName>
</protein>
<dbReference type="InterPro" id="IPR006694">
    <property type="entry name" value="Fatty_acid_hydroxylase"/>
</dbReference>
<feature type="domain" description="Very-long-chain aldehyde decarbonylase CER1-like C-terminal" evidence="12">
    <location>
        <begin position="451"/>
        <end position="614"/>
    </location>
</feature>
<dbReference type="Proteomes" id="UP000663760">
    <property type="component" value="Chromosome 2"/>
</dbReference>
<dbReference type="PANTHER" id="PTHR11863">
    <property type="entry name" value="STEROL DESATURASE"/>
    <property type="match status" value="1"/>
</dbReference>
<proteinExistence type="inferred from homology"/>
<evidence type="ECO:0000256" key="4">
    <source>
        <dbReference type="ARBA" id="ARBA00022692"/>
    </source>
</evidence>
<feature type="transmembrane region" description="Helical" evidence="10">
    <location>
        <begin position="48"/>
        <end position="67"/>
    </location>
</feature>
<reference evidence="13" key="1">
    <citation type="submission" date="2020-02" db="EMBL/GenBank/DDBJ databases">
        <authorList>
            <person name="Scholz U."/>
            <person name="Mascher M."/>
            <person name="Fiebig A."/>
        </authorList>
    </citation>
    <scope>NUCLEOTIDE SEQUENCE</scope>
</reference>
<dbReference type="EMBL" id="LR746265">
    <property type="protein sequence ID" value="CAA7390560.1"/>
    <property type="molecule type" value="Genomic_DNA"/>
</dbReference>
<evidence type="ECO:0000256" key="1">
    <source>
        <dbReference type="ARBA" id="ARBA00004477"/>
    </source>
</evidence>
<evidence type="ECO:0000259" key="12">
    <source>
        <dbReference type="Pfam" id="PF12076"/>
    </source>
</evidence>
<organism evidence="13 14">
    <name type="scientific">Spirodela intermedia</name>
    <name type="common">Intermediate duckweed</name>
    <dbReference type="NCBI Taxonomy" id="51605"/>
    <lineage>
        <taxon>Eukaryota</taxon>
        <taxon>Viridiplantae</taxon>
        <taxon>Streptophyta</taxon>
        <taxon>Embryophyta</taxon>
        <taxon>Tracheophyta</taxon>
        <taxon>Spermatophyta</taxon>
        <taxon>Magnoliopsida</taxon>
        <taxon>Liliopsida</taxon>
        <taxon>Araceae</taxon>
        <taxon>Lemnoideae</taxon>
        <taxon>Spirodela</taxon>
    </lineage>
</organism>
<evidence type="ECO:0000259" key="11">
    <source>
        <dbReference type="Pfam" id="PF04116"/>
    </source>
</evidence>
<comment type="similarity">
    <text evidence="2">Belongs to the sterol desaturase family.</text>
</comment>
<dbReference type="EC" id="4.1.99.5" evidence="3"/>
<gene>
    <name evidence="13" type="ORF">SI8410_02002022</name>
</gene>
<dbReference type="Pfam" id="PF04116">
    <property type="entry name" value="FA_hydroxylase"/>
    <property type="match status" value="1"/>
</dbReference>
<comment type="subcellular location">
    <subcellularLocation>
        <location evidence="1">Endoplasmic reticulum membrane</location>
        <topology evidence="1">Multi-pass membrane protein</topology>
    </subcellularLocation>
</comment>
<keyword evidence="6 10" id="KW-1133">Transmembrane helix</keyword>
<evidence type="ECO:0000256" key="7">
    <source>
        <dbReference type="ARBA" id="ARBA00023136"/>
    </source>
</evidence>
<dbReference type="AlphaFoldDB" id="A0A7I8K1B9"/>
<dbReference type="OrthoDB" id="408954at2759"/>
<keyword evidence="8" id="KW-0456">Lyase</keyword>
<keyword evidence="7 10" id="KW-0472">Membrane</keyword>
<keyword evidence="14" id="KW-1185">Reference proteome</keyword>
<dbReference type="GO" id="GO:0008610">
    <property type="term" value="P:lipid biosynthetic process"/>
    <property type="evidence" value="ECO:0007669"/>
    <property type="project" value="InterPro"/>
</dbReference>
<evidence type="ECO:0000256" key="3">
    <source>
        <dbReference type="ARBA" id="ARBA00013146"/>
    </source>
</evidence>
<evidence type="ECO:0000256" key="10">
    <source>
        <dbReference type="SAM" id="Phobius"/>
    </source>
</evidence>
<keyword evidence="5" id="KW-0256">Endoplasmic reticulum</keyword>